<accession>A0A317EYP6</accession>
<evidence type="ECO:0000313" key="1">
    <source>
        <dbReference type="EMBL" id="PWS30326.1"/>
    </source>
</evidence>
<evidence type="ECO:0000313" key="2">
    <source>
        <dbReference type="Proteomes" id="UP000245391"/>
    </source>
</evidence>
<dbReference type="AlphaFoldDB" id="A0A317EYP6"/>
<proteinExistence type="predicted"/>
<dbReference type="OrthoDB" id="9800302at2"/>
<name>A0A317EYP6_9SPHI</name>
<dbReference type="Proteomes" id="UP000245391">
    <property type="component" value="Unassembled WGS sequence"/>
</dbReference>
<protein>
    <submittedName>
        <fullName evidence="1">Uncharacterized protein</fullName>
    </submittedName>
</protein>
<comment type="caution">
    <text evidence="1">The sequence shown here is derived from an EMBL/GenBank/DDBJ whole genome shotgun (WGS) entry which is preliminary data.</text>
</comment>
<dbReference type="RefSeq" id="WP_109931510.1">
    <property type="nucleotide sequence ID" value="NZ_QGNY01000007.1"/>
</dbReference>
<dbReference type="EMBL" id="QGNY01000007">
    <property type="protein sequence ID" value="PWS30326.1"/>
    <property type="molecule type" value="Genomic_DNA"/>
</dbReference>
<dbReference type="PROSITE" id="PS51257">
    <property type="entry name" value="PROKAR_LIPOPROTEIN"/>
    <property type="match status" value="1"/>
</dbReference>
<organism evidence="1 2">
    <name type="scientific">Pedobacter paludis</name>
    <dbReference type="NCBI Taxonomy" id="2203212"/>
    <lineage>
        <taxon>Bacteria</taxon>
        <taxon>Pseudomonadati</taxon>
        <taxon>Bacteroidota</taxon>
        <taxon>Sphingobacteriia</taxon>
        <taxon>Sphingobacteriales</taxon>
        <taxon>Sphingobacteriaceae</taxon>
        <taxon>Pedobacter</taxon>
    </lineage>
</organism>
<sequence length="149" mass="16394">MKKLLPFMFLIALLGCKKNDPAPVPVHPVDTFNVTGNYKIQSNKIETYNSSNTLTGTENVTPTDDVLTIMSDKYEVYSPSGRFAKQTASFSVAFKDNAYHAYFGTIPTDRTIMNNVSDALITKPSATTIVIVSTYGTPKKVQTITFVNP</sequence>
<gene>
    <name evidence="1" type="ORF">DF947_18015</name>
</gene>
<reference evidence="2" key="1">
    <citation type="submission" date="2018-05" db="EMBL/GenBank/DDBJ databases">
        <title>Pedobacter paludis sp. nov., isolated from wetland soil.</title>
        <authorList>
            <person name="Zhang Y."/>
        </authorList>
    </citation>
    <scope>NUCLEOTIDE SEQUENCE [LARGE SCALE GENOMIC DNA]</scope>
    <source>
        <strain evidence="2">R-8</strain>
    </source>
</reference>
<keyword evidence="2" id="KW-1185">Reference proteome</keyword>